<organism evidence="5 6">
    <name type="scientific">Acetivibrio mesophilus</name>
    <dbReference type="NCBI Taxonomy" id="2487273"/>
    <lineage>
        <taxon>Bacteria</taxon>
        <taxon>Bacillati</taxon>
        <taxon>Bacillota</taxon>
        <taxon>Clostridia</taxon>
        <taxon>Eubacteriales</taxon>
        <taxon>Oscillospiraceae</taxon>
        <taxon>Acetivibrio</taxon>
    </lineage>
</organism>
<dbReference type="Proteomes" id="UP000289166">
    <property type="component" value="Unassembled WGS sequence"/>
</dbReference>
<keyword evidence="2" id="KW-0378">Hydrolase</keyword>
<dbReference type="InterPro" id="IPR051201">
    <property type="entry name" value="Chloro_Bact_Ser_Proteases"/>
</dbReference>
<protein>
    <submittedName>
        <fullName evidence="5">PDZ domain-containing protein</fullName>
    </submittedName>
</protein>
<dbReference type="PRINTS" id="PR00834">
    <property type="entry name" value="PROTEASES2C"/>
</dbReference>
<comment type="caution">
    <text evidence="5">The sequence shown here is derived from an EMBL/GenBank/DDBJ whole genome shotgun (WGS) entry which is preliminary data.</text>
</comment>
<evidence type="ECO:0000313" key="6">
    <source>
        <dbReference type="Proteomes" id="UP000289166"/>
    </source>
</evidence>
<dbReference type="InterPro" id="IPR009003">
    <property type="entry name" value="Peptidase_S1_PA"/>
</dbReference>
<dbReference type="EMBL" id="RLII01000003">
    <property type="protein sequence ID" value="RXE60065.1"/>
    <property type="molecule type" value="Genomic_DNA"/>
</dbReference>
<keyword evidence="3" id="KW-1133">Transmembrane helix</keyword>
<evidence type="ECO:0000313" key="5">
    <source>
        <dbReference type="EMBL" id="RXE60065.1"/>
    </source>
</evidence>
<keyword evidence="6" id="KW-1185">Reference proteome</keyword>
<keyword evidence="3" id="KW-0472">Membrane</keyword>
<keyword evidence="1" id="KW-0645">Protease</keyword>
<dbReference type="GO" id="GO:0006508">
    <property type="term" value="P:proteolysis"/>
    <property type="evidence" value="ECO:0007669"/>
    <property type="project" value="UniProtKB-KW"/>
</dbReference>
<dbReference type="Pfam" id="PF13365">
    <property type="entry name" value="Trypsin_2"/>
    <property type="match status" value="1"/>
</dbReference>
<dbReference type="Pfam" id="PF13180">
    <property type="entry name" value="PDZ_2"/>
    <property type="match status" value="1"/>
</dbReference>
<dbReference type="Gene3D" id="2.30.42.10">
    <property type="match status" value="1"/>
</dbReference>
<dbReference type="SMART" id="SM00228">
    <property type="entry name" value="PDZ"/>
    <property type="match status" value="1"/>
</dbReference>
<accession>A0A4Q0I828</accession>
<proteinExistence type="predicted"/>
<keyword evidence="3" id="KW-0812">Transmembrane</keyword>
<dbReference type="SUPFAM" id="SSF50494">
    <property type="entry name" value="Trypsin-like serine proteases"/>
    <property type="match status" value="1"/>
</dbReference>
<evidence type="ECO:0000256" key="2">
    <source>
        <dbReference type="ARBA" id="ARBA00022801"/>
    </source>
</evidence>
<gene>
    <name evidence="5" type="ORF">EFD62_04735</name>
</gene>
<dbReference type="PROSITE" id="PS50106">
    <property type="entry name" value="PDZ"/>
    <property type="match status" value="1"/>
</dbReference>
<feature type="domain" description="PDZ" evidence="4">
    <location>
        <begin position="380"/>
        <end position="471"/>
    </location>
</feature>
<dbReference type="RefSeq" id="WP_069193270.1">
    <property type="nucleotide sequence ID" value="NZ_RLII01000003.1"/>
</dbReference>
<dbReference type="OrthoDB" id="9758917at2"/>
<feature type="transmembrane region" description="Helical" evidence="3">
    <location>
        <begin position="96"/>
        <end position="121"/>
    </location>
</feature>
<name>A0A4Q0I828_9FIRM</name>
<dbReference type="GO" id="GO:0004252">
    <property type="term" value="F:serine-type endopeptidase activity"/>
    <property type="evidence" value="ECO:0007669"/>
    <property type="project" value="InterPro"/>
</dbReference>
<dbReference type="AlphaFoldDB" id="A0A4Q0I828"/>
<dbReference type="SUPFAM" id="SSF50156">
    <property type="entry name" value="PDZ domain-like"/>
    <property type="match status" value="1"/>
</dbReference>
<dbReference type="PANTHER" id="PTHR43343:SF3">
    <property type="entry name" value="PROTEASE DO-LIKE 8, CHLOROPLASTIC"/>
    <property type="match status" value="1"/>
</dbReference>
<dbReference type="PANTHER" id="PTHR43343">
    <property type="entry name" value="PEPTIDASE S12"/>
    <property type="match status" value="1"/>
</dbReference>
<evidence type="ECO:0000256" key="3">
    <source>
        <dbReference type="SAM" id="Phobius"/>
    </source>
</evidence>
<sequence length="484" mass="52056">MDEFNYNGFNNEENEINSFGQSNNVNGMNINENVIETIAEDVNENMIENVAVDVNENVIDNEKVYDNGSADLKAASYYSESYTKPKKKKSILMQMILVAVMSSILSGSIVGGFFIFGVPALSPSVQSIFRNNTNEQNGVSGSANGVGSDYYRKVVIENSDSSVVVAIAEKVGPSVVGISVKSTATVSDFWFFAPQDTESQGSGIIIRSDGYIMTNNHVIESALSGSTNNLIQNAKIEVILPSDPDTPYPATVVGRDSRTDLAVLKIEANNLPAVEFGNSDDIKVGELAVAIGNPGGLEYMGSVTVGVISGLNRTVPVTDGKELKLIQTDASINPGNSGGALVNAEGKLIGVNTAKIGGGGYEGLGFAIPINKAKEITDSLIEYKYVKGRPSIGIQINSGFNKEIADRYGLPEGVLVYNVEIFSAAYKAGIQKDDIITEFNGVRVKNYDELEEQKNKYKPGEKVKLKIHRDGRDITVEVTLDEQK</sequence>
<dbReference type="InterPro" id="IPR001940">
    <property type="entry name" value="Peptidase_S1C"/>
</dbReference>
<dbReference type="InterPro" id="IPR036034">
    <property type="entry name" value="PDZ_sf"/>
</dbReference>
<dbReference type="Gene3D" id="2.40.10.120">
    <property type="match status" value="1"/>
</dbReference>
<evidence type="ECO:0000259" key="4">
    <source>
        <dbReference type="PROSITE" id="PS50106"/>
    </source>
</evidence>
<evidence type="ECO:0000256" key="1">
    <source>
        <dbReference type="ARBA" id="ARBA00022670"/>
    </source>
</evidence>
<reference evidence="6" key="1">
    <citation type="submission" date="2018-11" db="EMBL/GenBank/DDBJ databases">
        <title>Genome sequencing of a novel mesophilic and cellulolytic organism within the genus Hungateiclostridium.</title>
        <authorList>
            <person name="Rettenmaier R."/>
            <person name="Liebl W."/>
            <person name="Zverlov V."/>
        </authorList>
    </citation>
    <scope>NUCLEOTIDE SEQUENCE [LARGE SCALE GENOMIC DNA]</scope>
    <source>
        <strain evidence="6">N2K1</strain>
    </source>
</reference>
<dbReference type="InterPro" id="IPR001478">
    <property type="entry name" value="PDZ"/>
</dbReference>